<dbReference type="GO" id="GO:0055130">
    <property type="term" value="P:D-alanine catabolic process"/>
    <property type="evidence" value="ECO:0007669"/>
    <property type="project" value="TreeGrafter"/>
</dbReference>
<evidence type="ECO:0000313" key="5">
    <source>
        <dbReference type="Proteomes" id="UP000013243"/>
    </source>
</evidence>
<evidence type="ECO:0000259" key="3">
    <source>
        <dbReference type="Pfam" id="PF01266"/>
    </source>
</evidence>
<gene>
    <name evidence="4" type="ORF">K529_002460</name>
</gene>
<evidence type="ECO:0000313" key="4">
    <source>
        <dbReference type="EMBL" id="ANP39618.1"/>
    </source>
</evidence>
<dbReference type="InterPro" id="IPR036188">
    <property type="entry name" value="FAD/NAD-bd_sf"/>
</dbReference>
<reference evidence="4 5" key="1">
    <citation type="journal article" date="2016" name="ISME J.">
        <title>Global occurrence and heterogeneity of the Roseobacter-clade species Ruegeria mobilis.</title>
        <authorList>
            <person name="Sonnenschein E."/>
            <person name="Gram L."/>
        </authorList>
    </citation>
    <scope>NUCLEOTIDE SEQUENCE [LARGE SCALE GENOMIC DNA]</scope>
    <source>
        <strain evidence="4 5">F1926</strain>
    </source>
</reference>
<dbReference type="Proteomes" id="UP000013243">
    <property type="component" value="Chromosome"/>
</dbReference>
<organism evidence="4 5">
    <name type="scientific">Tritonibacter mobilis F1926</name>
    <dbReference type="NCBI Taxonomy" id="1265309"/>
    <lineage>
        <taxon>Bacteria</taxon>
        <taxon>Pseudomonadati</taxon>
        <taxon>Pseudomonadota</taxon>
        <taxon>Alphaproteobacteria</taxon>
        <taxon>Rhodobacterales</taxon>
        <taxon>Paracoccaceae</taxon>
        <taxon>Tritonibacter</taxon>
    </lineage>
</organism>
<protein>
    <submittedName>
        <fullName evidence="4">D-amino-acid oxidase</fullName>
    </submittedName>
</protein>
<comment type="similarity">
    <text evidence="1">Belongs to the DadA oxidoreductase family.</text>
</comment>
<dbReference type="RefSeq" id="WP_046002821.1">
    <property type="nucleotide sequence ID" value="NZ_CP015230.1"/>
</dbReference>
<dbReference type="GO" id="GO:0005886">
    <property type="term" value="C:plasma membrane"/>
    <property type="evidence" value="ECO:0007669"/>
    <property type="project" value="TreeGrafter"/>
</dbReference>
<dbReference type="PANTHER" id="PTHR13847">
    <property type="entry name" value="SARCOSINE DEHYDROGENASE-RELATED"/>
    <property type="match status" value="1"/>
</dbReference>
<evidence type="ECO:0000256" key="1">
    <source>
        <dbReference type="ARBA" id="ARBA00009410"/>
    </source>
</evidence>
<dbReference type="PANTHER" id="PTHR13847:SF280">
    <property type="entry name" value="D-AMINO ACID DEHYDROGENASE"/>
    <property type="match status" value="1"/>
</dbReference>
<dbReference type="OrthoDB" id="9787190at2"/>
<dbReference type="KEGG" id="rmb:K529_002460"/>
<dbReference type="InterPro" id="IPR006076">
    <property type="entry name" value="FAD-dep_OxRdtase"/>
</dbReference>
<name>A0A1B0ZZE2_9RHOB</name>
<feature type="domain" description="FAD dependent oxidoreductase" evidence="3">
    <location>
        <begin position="20"/>
        <end position="413"/>
    </location>
</feature>
<dbReference type="SUPFAM" id="SSF51905">
    <property type="entry name" value="FAD/NAD(P)-binding domain"/>
    <property type="match status" value="1"/>
</dbReference>
<proteinExistence type="inferred from homology"/>
<dbReference type="GeneID" id="28248658"/>
<dbReference type="AlphaFoldDB" id="A0A1B0ZZE2"/>
<dbReference type="Gene3D" id="3.30.9.10">
    <property type="entry name" value="D-Amino Acid Oxidase, subunit A, domain 2"/>
    <property type="match status" value="2"/>
</dbReference>
<evidence type="ECO:0000256" key="2">
    <source>
        <dbReference type="ARBA" id="ARBA00023002"/>
    </source>
</evidence>
<dbReference type="GO" id="GO:0008718">
    <property type="term" value="F:D-amino-acid dehydrogenase activity"/>
    <property type="evidence" value="ECO:0007669"/>
    <property type="project" value="TreeGrafter"/>
</dbReference>
<dbReference type="Gene3D" id="3.50.50.60">
    <property type="entry name" value="FAD/NAD(P)-binding domain"/>
    <property type="match status" value="2"/>
</dbReference>
<keyword evidence="2" id="KW-0560">Oxidoreductase</keyword>
<dbReference type="STRING" id="1265309.K529_002460"/>
<dbReference type="GO" id="GO:0005737">
    <property type="term" value="C:cytoplasm"/>
    <property type="evidence" value="ECO:0007669"/>
    <property type="project" value="TreeGrafter"/>
</dbReference>
<dbReference type="EMBL" id="CP015230">
    <property type="protein sequence ID" value="ANP39618.1"/>
    <property type="molecule type" value="Genomic_DNA"/>
</dbReference>
<sequence length="433" mass="46722">MPGPQLPHFNSDRVLPNAVDVVVIGGGIVGASTALELAERGHSVLLCEKGQIAGEQSSRNWGWVRMSQRDPREMELMTHSQRIWEGLDARTGYATGYAKRGIMFTAGSRKREAELLAWAEHLKAIGGEGHMLRGAALEALTPGYGHRLRAGFHTPQDGCAEPQMATHAIASAARDKGAVVVAGCAVRTLDVEAGRIRGVVTEKGRVTATAVVVAGGAWSRLFLRNEGIFLPQLKVLNSVMRLSPVEGVPETALWAAGFGLRKRADGGYTVASGGENTFDIVPDTFRIGHRFIPAFLQDVTALRFRLSNRWRIEAREARPWTGQDRTAFEETRVLDPQPSQKALRRGLVAVRDAFPALEKADVTQSWGGLIDVTPDEIPVISEVQARPGLFVSTGYSGHGFGLGPGAGRLTADLVTGDAPIVDPRPFRLSRFGS</sequence>
<accession>A0A1B0ZZE2</accession>
<dbReference type="Pfam" id="PF01266">
    <property type="entry name" value="DAO"/>
    <property type="match status" value="1"/>
</dbReference>